<keyword evidence="1" id="KW-0812">Transmembrane</keyword>
<reference evidence="3" key="1">
    <citation type="submission" date="2019-01" db="EMBL/GenBank/DDBJ databases">
        <title>Draft genomes of a novel of Sporanaerobacter strains.</title>
        <authorList>
            <person name="Ma S."/>
        </authorList>
    </citation>
    <scope>NUCLEOTIDE SEQUENCE [LARGE SCALE GENOMIC DNA]</scope>
    <source>
        <strain evidence="3">NJN-17</strain>
    </source>
</reference>
<organism evidence="2 3">
    <name type="scientific">Acidilutibacter cellobiosedens</name>
    <dbReference type="NCBI Taxonomy" id="2507161"/>
    <lineage>
        <taxon>Bacteria</taxon>
        <taxon>Bacillati</taxon>
        <taxon>Bacillota</taxon>
        <taxon>Tissierellia</taxon>
        <taxon>Tissierellales</taxon>
        <taxon>Acidilutibacteraceae</taxon>
        <taxon>Acidilutibacter</taxon>
    </lineage>
</organism>
<dbReference type="EMBL" id="CP035282">
    <property type="protein sequence ID" value="QAT62341.1"/>
    <property type="molecule type" value="Genomic_DNA"/>
</dbReference>
<accession>A0A410QED1</accession>
<name>A0A410QED1_9FIRM</name>
<gene>
    <name evidence="2" type="ORF">EQM13_12615</name>
</gene>
<proteinExistence type="predicted"/>
<feature type="transmembrane region" description="Helical" evidence="1">
    <location>
        <begin position="42"/>
        <end position="72"/>
    </location>
</feature>
<dbReference type="Proteomes" id="UP000287969">
    <property type="component" value="Chromosome"/>
</dbReference>
<dbReference type="KEGG" id="spoa:EQM13_12615"/>
<sequence length="80" mass="8943">MTIRRIFDFALINVSVPVLAVCIILFIIGIIVIKTRYNKMPIWWKTIVVAIVGFTASILIVVTVLIISFYSIGLSAFLLS</sequence>
<keyword evidence="3" id="KW-1185">Reference proteome</keyword>
<dbReference type="RefSeq" id="WP_114219321.1">
    <property type="nucleotide sequence ID" value="NZ_CP035282.1"/>
</dbReference>
<evidence type="ECO:0000313" key="2">
    <source>
        <dbReference type="EMBL" id="QAT62341.1"/>
    </source>
</evidence>
<evidence type="ECO:0000313" key="3">
    <source>
        <dbReference type="Proteomes" id="UP000287969"/>
    </source>
</evidence>
<protein>
    <submittedName>
        <fullName evidence="2">Uncharacterized protein</fullName>
    </submittedName>
</protein>
<evidence type="ECO:0000256" key="1">
    <source>
        <dbReference type="SAM" id="Phobius"/>
    </source>
</evidence>
<dbReference type="AlphaFoldDB" id="A0A410QED1"/>
<keyword evidence="1" id="KW-1133">Transmembrane helix</keyword>
<feature type="transmembrane region" description="Helical" evidence="1">
    <location>
        <begin position="6"/>
        <end position="33"/>
    </location>
</feature>
<keyword evidence="1" id="KW-0472">Membrane</keyword>